<feature type="chain" id="PRO_5002979843" evidence="2">
    <location>
        <begin position="24"/>
        <end position="239"/>
    </location>
</feature>
<evidence type="ECO:0000313" key="4">
    <source>
        <dbReference type="Proteomes" id="UP000000771"/>
    </source>
</evidence>
<evidence type="ECO:0000256" key="1">
    <source>
        <dbReference type="SAM" id="MobiDB-lite"/>
    </source>
</evidence>
<dbReference type="EMBL" id="CP001631">
    <property type="protein sequence ID" value="ACU54360.1"/>
    <property type="molecule type" value="Genomic_DNA"/>
</dbReference>
<feature type="compositionally biased region" description="Polar residues" evidence="1">
    <location>
        <begin position="185"/>
        <end position="194"/>
    </location>
</feature>
<reference evidence="3 4" key="1">
    <citation type="journal article" date="2009" name="Stand. Genomic Sci.">
        <title>Complete genome sequence of Acidimicrobium ferrooxidans type strain (ICP).</title>
        <authorList>
            <person name="Clum A."/>
            <person name="Nolan M."/>
            <person name="Lang E."/>
            <person name="Glavina Del Rio T."/>
            <person name="Tice H."/>
            <person name="Copeland A."/>
            <person name="Cheng J.F."/>
            <person name="Lucas S."/>
            <person name="Chen F."/>
            <person name="Bruce D."/>
            <person name="Goodwin L."/>
            <person name="Pitluck S."/>
            <person name="Ivanova N."/>
            <person name="Mavrommatis K."/>
            <person name="Mikhailova N."/>
            <person name="Pati A."/>
            <person name="Chen A."/>
            <person name="Palaniappan K."/>
            <person name="Goker M."/>
            <person name="Spring S."/>
            <person name="Land M."/>
            <person name="Hauser L."/>
            <person name="Chang Y.J."/>
            <person name="Jeffries C.C."/>
            <person name="Chain P."/>
            <person name="Bristow J."/>
            <person name="Eisen J.A."/>
            <person name="Markowitz V."/>
            <person name="Hugenholtz P."/>
            <person name="Kyrpides N.C."/>
            <person name="Klenk H.P."/>
            <person name="Lapidus A."/>
        </authorList>
    </citation>
    <scope>NUCLEOTIDE SEQUENCE [LARGE SCALE GENOMIC DNA]</scope>
    <source>
        <strain evidence="4">DSM 10331 / JCM 15462 / NBRC 103882 / ICP</strain>
    </source>
</reference>
<feature type="compositionally biased region" description="Polar residues" evidence="1">
    <location>
        <begin position="212"/>
        <end position="231"/>
    </location>
</feature>
<proteinExistence type="predicted"/>
<organism evidence="3 4">
    <name type="scientific">Acidimicrobium ferrooxidans (strain DSM 10331 / JCM 15462 / NBRC 103882 / ICP)</name>
    <dbReference type="NCBI Taxonomy" id="525909"/>
    <lineage>
        <taxon>Bacteria</taxon>
        <taxon>Bacillati</taxon>
        <taxon>Actinomycetota</taxon>
        <taxon>Acidimicrobiia</taxon>
        <taxon>Acidimicrobiales</taxon>
        <taxon>Acidimicrobiaceae</taxon>
        <taxon>Acidimicrobium</taxon>
    </lineage>
</organism>
<dbReference type="HOGENOM" id="CLU_1159138_0_0_11"/>
<keyword evidence="4" id="KW-1185">Reference proteome</keyword>
<dbReference type="AlphaFoldDB" id="C7M052"/>
<accession>C7M052</accession>
<keyword evidence="2" id="KW-0732">Signal</keyword>
<evidence type="ECO:0000256" key="2">
    <source>
        <dbReference type="SAM" id="SignalP"/>
    </source>
</evidence>
<feature type="signal peptide" evidence="2">
    <location>
        <begin position="1"/>
        <end position="23"/>
    </location>
</feature>
<dbReference type="Proteomes" id="UP000000771">
    <property type="component" value="Chromosome"/>
</dbReference>
<sequence length="239" mass="25130">MRPPRVRRAAPITSIASSHRACAARATSPSSASSRLRCDCEAARSLAASDVGEAGRFRVGADHADGHHVLAILAPWAIAGRRRPGVRCRWIVLGIVAESRSAPSCKAQRPEPTVALSRRVGHRSLRTLPLRVELLALAAEADLLLAVGGLEPTVRPCVMCSADPAPRVCPRAEPTGGIGTARGWSRTSAATSATELVGAAARRRRAEPLPRSGSSSVTPSFRAQYVSTRQRNGGEASAL</sequence>
<name>C7M052_ACIFD</name>
<protein>
    <submittedName>
        <fullName evidence="3">Uncharacterized protein</fullName>
    </submittedName>
</protein>
<evidence type="ECO:0000313" key="3">
    <source>
        <dbReference type="EMBL" id="ACU54360.1"/>
    </source>
</evidence>
<gene>
    <name evidence="3" type="ordered locus">Afer_1436</name>
</gene>
<feature type="region of interest" description="Disordered" evidence="1">
    <location>
        <begin position="179"/>
        <end position="239"/>
    </location>
</feature>
<dbReference type="KEGG" id="afo:Afer_1436"/>